<accession>A0A6C0JC95</accession>
<protein>
    <submittedName>
        <fullName evidence="1">Uncharacterized protein</fullName>
    </submittedName>
</protein>
<sequence length="265" mass="27762">MSGGELPLVFDFGTVFKVTETMLLAPELPVGVAITDTTGDVDVGFTWTDLAVGSGGSGLWSELFTYKSSADDFVDTLSSDIDYGTNTSEWFTDNLMTTTADTINGKTGGSTIAKEMLLYVAETIFGKSGSMDMFQNEEDLLSAVEAKNTALTAAIDDLLNDSNTNGTNANREGSSNFAYQALTRILASGAGDADSRATDALTAFASRAASDTLMYVPFIAGDKLIFSFVLTPSFNADGGTASSSNHGIGINPVAARTYKVTLTLA</sequence>
<evidence type="ECO:0000313" key="1">
    <source>
        <dbReference type="EMBL" id="QHU02326.1"/>
    </source>
</evidence>
<organism evidence="1">
    <name type="scientific">viral metagenome</name>
    <dbReference type="NCBI Taxonomy" id="1070528"/>
    <lineage>
        <taxon>unclassified sequences</taxon>
        <taxon>metagenomes</taxon>
        <taxon>organismal metagenomes</taxon>
    </lineage>
</organism>
<reference evidence="1" key="1">
    <citation type="journal article" date="2020" name="Nature">
        <title>Giant virus diversity and host interactions through global metagenomics.</title>
        <authorList>
            <person name="Schulz F."/>
            <person name="Roux S."/>
            <person name="Paez-Espino D."/>
            <person name="Jungbluth S."/>
            <person name="Walsh D.A."/>
            <person name="Denef V.J."/>
            <person name="McMahon K.D."/>
            <person name="Konstantinidis K.T."/>
            <person name="Eloe-Fadrosh E.A."/>
            <person name="Kyrpides N.C."/>
            <person name="Woyke T."/>
        </authorList>
    </citation>
    <scope>NUCLEOTIDE SEQUENCE</scope>
    <source>
        <strain evidence="1">GVMAG-M-3300025880-75</strain>
    </source>
</reference>
<dbReference type="EMBL" id="MN740356">
    <property type="protein sequence ID" value="QHU02326.1"/>
    <property type="molecule type" value="Genomic_DNA"/>
</dbReference>
<proteinExistence type="predicted"/>
<name>A0A6C0JC95_9ZZZZ</name>
<dbReference type="AlphaFoldDB" id="A0A6C0JC95"/>